<dbReference type="InterPro" id="IPR003846">
    <property type="entry name" value="SelO"/>
</dbReference>
<keyword evidence="8" id="KW-0460">Magnesium</keyword>
<evidence type="ECO:0000313" key="9">
    <source>
        <dbReference type="EMBL" id="VAW55508.1"/>
    </source>
</evidence>
<accession>A0A3B0WHK5</accession>
<dbReference type="Pfam" id="PF02696">
    <property type="entry name" value="SelO"/>
    <property type="match status" value="1"/>
</dbReference>
<keyword evidence="7" id="KW-0067">ATP-binding</keyword>
<gene>
    <name evidence="9" type="ORF">MNBD_GAMMA05-2527</name>
</gene>
<name>A0A3B0WHK5_9ZZZZ</name>
<keyword evidence="3" id="KW-0808">Transferase</keyword>
<evidence type="ECO:0000256" key="3">
    <source>
        <dbReference type="ARBA" id="ARBA00022679"/>
    </source>
</evidence>
<dbReference type="PANTHER" id="PTHR32057">
    <property type="entry name" value="PROTEIN ADENYLYLTRANSFERASE SELO, MITOCHONDRIAL"/>
    <property type="match status" value="1"/>
</dbReference>
<dbReference type="GO" id="GO:0046872">
    <property type="term" value="F:metal ion binding"/>
    <property type="evidence" value="ECO:0007669"/>
    <property type="project" value="UniProtKB-KW"/>
</dbReference>
<evidence type="ECO:0000256" key="7">
    <source>
        <dbReference type="ARBA" id="ARBA00022840"/>
    </source>
</evidence>
<protein>
    <submittedName>
        <fullName evidence="9">UPF0061 protein YdiU</fullName>
    </submittedName>
</protein>
<evidence type="ECO:0000256" key="6">
    <source>
        <dbReference type="ARBA" id="ARBA00022741"/>
    </source>
</evidence>
<comment type="similarity">
    <text evidence="2">Belongs to the SELO family.</text>
</comment>
<dbReference type="PANTHER" id="PTHR32057:SF14">
    <property type="entry name" value="PROTEIN ADENYLYLTRANSFERASE SELO, MITOCHONDRIAL"/>
    <property type="match status" value="1"/>
</dbReference>
<comment type="cofactor">
    <cofactor evidence="1">
        <name>Mg(2+)</name>
        <dbReference type="ChEBI" id="CHEBI:18420"/>
    </cofactor>
</comment>
<sequence length="495" mass="55588">MKSIAFNNRYIKLGKDYSVETRPDPVKNPALIKFNHNLAEQLGLSETCLNAIENLPDSMAVFAGNQIPDGAQPIAMAYAGHQFGHFNPQLGDGRAILLGEIDVSDGTHFDIQLKGSGRTYFSRDGDGRAALGPVLREYLLSEAMAKLGVPTTRALAVVTTGEEVARQQLLPGGIITRIATSFIRVGTFQFFAARDNVGAIKTLADFVIDRNYPSAKNEDSPYITLLQLIVERQAELIAKWMQIGFIHGVMNTDNMSIAGETIDYGPCAFMDFYNHDQVYSSIDRNGRYAYSNQPSIGLWNLTRLAETFLPLLADDNDEAAKVAQDILKSYIELYEQNWLKGMREKLGLSVPLEKDKELVEDLLNIMAANKTDFTLTFYHLSRISTDSSHEESFHDLFGGTQQIKPWLEKWRRRYSEESHSDGARESLMQAVNPVYIPRNHQIESAIRAAEDFGDFSVFNYLHDILQNPYVQQTGKESYMLPPEPEEIVEKTFCGT</sequence>
<evidence type="ECO:0000256" key="8">
    <source>
        <dbReference type="ARBA" id="ARBA00022842"/>
    </source>
</evidence>
<dbReference type="GO" id="GO:0005524">
    <property type="term" value="F:ATP binding"/>
    <property type="evidence" value="ECO:0007669"/>
    <property type="project" value="UniProtKB-KW"/>
</dbReference>
<dbReference type="GO" id="GO:0070733">
    <property type="term" value="F:AMPylase activity"/>
    <property type="evidence" value="ECO:0007669"/>
    <property type="project" value="TreeGrafter"/>
</dbReference>
<evidence type="ECO:0000256" key="4">
    <source>
        <dbReference type="ARBA" id="ARBA00022695"/>
    </source>
</evidence>
<proteinExistence type="inferred from homology"/>
<evidence type="ECO:0000256" key="1">
    <source>
        <dbReference type="ARBA" id="ARBA00001946"/>
    </source>
</evidence>
<evidence type="ECO:0000256" key="5">
    <source>
        <dbReference type="ARBA" id="ARBA00022723"/>
    </source>
</evidence>
<dbReference type="AlphaFoldDB" id="A0A3B0WHK5"/>
<dbReference type="NCBIfam" id="NF000658">
    <property type="entry name" value="PRK00029.1"/>
    <property type="match status" value="1"/>
</dbReference>
<organism evidence="9">
    <name type="scientific">hydrothermal vent metagenome</name>
    <dbReference type="NCBI Taxonomy" id="652676"/>
    <lineage>
        <taxon>unclassified sequences</taxon>
        <taxon>metagenomes</taxon>
        <taxon>ecological metagenomes</taxon>
    </lineage>
</organism>
<reference evidence="9" key="1">
    <citation type="submission" date="2018-06" db="EMBL/GenBank/DDBJ databases">
        <authorList>
            <person name="Zhirakovskaya E."/>
        </authorList>
    </citation>
    <scope>NUCLEOTIDE SEQUENCE</scope>
</reference>
<evidence type="ECO:0000256" key="2">
    <source>
        <dbReference type="ARBA" id="ARBA00009747"/>
    </source>
</evidence>
<dbReference type="HAMAP" id="MF_00692">
    <property type="entry name" value="SelO"/>
    <property type="match status" value="1"/>
</dbReference>
<keyword evidence="6" id="KW-0547">Nucleotide-binding</keyword>
<keyword evidence="4" id="KW-0548">Nucleotidyltransferase</keyword>
<dbReference type="EMBL" id="UOFE01000048">
    <property type="protein sequence ID" value="VAW55508.1"/>
    <property type="molecule type" value="Genomic_DNA"/>
</dbReference>
<keyword evidence="5" id="KW-0479">Metal-binding</keyword>